<dbReference type="eggNOG" id="COG3875">
    <property type="taxonomic scope" value="Bacteria"/>
</dbReference>
<reference evidence="4" key="1">
    <citation type="journal article" date="2013" name="Genome Announc.">
        <title>Genome Sequence of Halanaerobium saccharolyticum subsp. saccharolyticum Strain DSM 6643T, a Halophilic Hydrogen-Producing Bacterium.</title>
        <authorList>
            <person name="Kivisto A."/>
            <person name="Larjo A."/>
            <person name="Ciranna A."/>
            <person name="Santala V."/>
            <person name="Roos C."/>
            <person name="Karp M."/>
        </authorList>
    </citation>
    <scope>NUCLEOTIDE SEQUENCE [LARGE SCALE GENOMIC DNA]</scope>
    <source>
        <strain evidence="4">DSM 6643</strain>
    </source>
</reference>
<dbReference type="InterPro" id="IPR047926">
    <property type="entry name" value="Ni_dep_LarA"/>
</dbReference>
<keyword evidence="4" id="KW-1185">Reference proteome</keyword>
<dbReference type="InterPro" id="IPR018657">
    <property type="entry name" value="LarA-like_N"/>
</dbReference>
<dbReference type="Gene3D" id="3.40.50.11440">
    <property type="match status" value="1"/>
</dbReference>
<dbReference type="InterPro" id="IPR048068">
    <property type="entry name" value="LarA-like"/>
</dbReference>
<dbReference type="Proteomes" id="UP000012063">
    <property type="component" value="Unassembled WGS sequence"/>
</dbReference>
<comment type="caution">
    <text evidence="3">The sequence shown here is derived from an EMBL/GenBank/DDBJ whole genome shotgun (WGS) entry which is preliminary data.</text>
</comment>
<dbReference type="AlphaFoldDB" id="M5DZ12"/>
<dbReference type="EMBL" id="CAUI01000010">
    <property type="protein sequence ID" value="CCU78844.1"/>
    <property type="molecule type" value="Genomic_DNA"/>
</dbReference>
<proteinExistence type="predicted"/>
<dbReference type="InterPro" id="IPR048520">
    <property type="entry name" value="LarA_C"/>
</dbReference>
<organism evidence="3 4">
    <name type="scientific">Halanaerobium saccharolyticum subsp. saccharolyticum DSM 6643</name>
    <dbReference type="NCBI Taxonomy" id="1293054"/>
    <lineage>
        <taxon>Bacteria</taxon>
        <taxon>Bacillati</taxon>
        <taxon>Bacillota</taxon>
        <taxon>Clostridia</taxon>
        <taxon>Halanaerobiales</taxon>
        <taxon>Halanaerobiaceae</taxon>
        <taxon>Halanaerobium</taxon>
    </lineage>
</organism>
<protein>
    <submittedName>
        <fullName evidence="3">Transcriptional regulator</fullName>
    </submittedName>
</protein>
<accession>M5DZ12</accession>
<feature type="domain" description="Lactate racemase C-terminal" evidence="2">
    <location>
        <begin position="281"/>
        <end position="404"/>
    </location>
</feature>
<dbReference type="Gene3D" id="3.90.226.30">
    <property type="match status" value="1"/>
</dbReference>
<dbReference type="Pfam" id="PF21113">
    <property type="entry name" value="LarA_C"/>
    <property type="match status" value="1"/>
</dbReference>
<evidence type="ECO:0000313" key="4">
    <source>
        <dbReference type="Proteomes" id="UP000012063"/>
    </source>
</evidence>
<evidence type="ECO:0000313" key="3">
    <source>
        <dbReference type="EMBL" id="CCU78844.1"/>
    </source>
</evidence>
<evidence type="ECO:0000259" key="1">
    <source>
        <dbReference type="Pfam" id="PF09861"/>
    </source>
</evidence>
<dbReference type="Pfam" id="PF09861">
    <property type="entry name" value="Lar_N"/>
    <property type="match status" value="1"/>
</dbReference>
<sequence length="428" mass="47410">MQQKNSLKYGNNKFKLELKKNKIKDIITTNAIEKVELETIIKNALANPIASSKLKEIVNPGETVTVVISDITRSWQQIDKMLSFIIAELKTGGIKLNDINVLAATGSHRFHNKAEIKTLLGKYYGKINFVDHNGKAEESLSYLGDTTYGTPVWINKLALETDRLVLTGGIVFHDLAGFAGGRKSILPGIAAYESIMQNHSLSLSEKEGEGIKNTVTNNHLQDNPVNLDMLEAAKMLDVDFIFNVIPDADGGIAAAVAGDIFEAHQKGCAICKEYFGIELEEKADLVFASCGGYPKDINLYQASKSLVNAAQAVKKEGYLILLAECREGIGHSEVEEIIQNHTNNFERERALRSNFTISRYTGYLITKRIEDINLILVTELDKEILDNTDIRVVKTLAEAFKIVEAEFDQLPQSYIMPAAANTLPIFKD</sequence>
<dbReference type="NCBIfam" id="NF033504">
    <property type="entry name" value="Ni_dep_LarA"/>
    <property type="match status" value="1"/>
</dbReference>
<gene>
    <name evidence="3" type="ORF">HSACCH_00937</name>
</gene>
<dbReference type="InterPro" id="IPR043166">
    <property type="entry name" value="LarA-like_C"/>
</dbReference>
<dbReference type="GO" id="GO:0050043">
    <property type="term" value="F:lactate racemase activity"/>
    <property type="evidence" value="ECO:0007669"/>
    <property type="project" value="InterPro"/>
</dbReference>
<feature type="domain" description="LarA-like N-terminal" evidence="1">
    <location>
        <begin position="9"/>
        <end position="207"/>
    </location>
</feature>
<dbReference type="PANTHER" id="PTHR33171">
    <property type="entry name" value="LAR_N DOMAIN-CONTAINING PROTEIN"/>
    <property type="match status" value="1"/>
</dbReference>
<evidence type="ECO:0000259" key="2">
    <source>
        <dbReference type="Pfam" id="PF21113"/>
    </source>
</evidence>
<dbReference type="PANTHER" id="PTHR33171:SF17">
    <property type="entry name" value="LARA-LIKE N-TERMINAL DOMAIN-CONTAINING PROTEIN"/>
    <property type="match status" value="1"/>
</dbReference>
<dbReference type="STRING" id="1293054.HSACCH_00937"/>
<dbReference type="InParanoid" id="M5DZ12"/>
<name>M5DZ12_9FIRM</name>